<feature type="transmembrane region" description="Helical" evidence="5">
    <location>
        <begin position="391"/>
        <end position="409"/>
    </location>
</feature>
<evidence type="ECO:0000259" key="6">
    <source>
        <dbReference type="Pfam" id="PF14378"/>
    </source>
</evidence>
<accession>A0A4Z0HCS4</accession>
<evidence type="ECO:0000256" key="1">
    <source>
        <dbReference type="ARBA" id="ARBA00004141"/>
    </source>
</evidence>
<dbReference type="InterPro" id="IPR045977">
    <property type="entry name" value="DUF5933"/>
</dbReference>
<dbReference type="Pfam" id="PF19356">
    <property type="entry name" value="DUF5933"/>
    <property type="match status" value="1"/>
</dbReference>
<feature type="transmembrane region" description="Helical" evidence="5">
    <location>
        <begin position="309"/>
        <end position="330"/>
    </location>
</feature>
<keyword evidence="2 5" id="KW-0812">Transmembrane</keyword>
<feature type="transmembrane region" description="Helical" evidence="5">
    <location>
        <begin position="37"/>
        <end position="57"/>
    </location>
</feature>
<feature type="transmembrane region" description="Helical" evidence="5">
    <location>
        <begin position="94"/>
        <end position="111"/>
    </location>
</feature>
<evidence type="ECO:0000313" key="9">
    <source>
        <dbReference type="Proteomes" id="UP000297948"/>
    </source>
</evidence>
<evidence type="ECO:0000256" key="5">
    <source>
        <dbReference type="SAM" id="Phobius"/>
    </source>
</evidence>
<dbReference type="CDD" id="cd03386">
    <property type="entry name" value="PAP2_Aur1_like"/>
    <property type="match status" value="1"/>
</dbReference>
<keyword evidence="3 5" id="KW-1133">Transmembrane helix</keyword>
<feature type="domain" description="Inositolphosphotransferase Aur1/Ipt1" evidence="6">
    <location>
        <begin position="171"/>
        <end position="346"/>
    </location>
</feature>
<evidence type="ECO:0000256" key="3">
    <source>
        <dbReference type="ARBA" id="ARBA00022989"/>
    </source>
</evidence>
<feature type="transmembrane region" description="Helical" evidence="5">
    <location>
        <begin position="118"/>
        <end position="134"/>
    </location>
</feature>
<dbReference type="GO" id="GO:0016020">
    <property type="term" value="C:membrane"/>
    <property type="evidence" value="ECO:0007669"/>
    <property type="project" value="UniProtKB-SubCell"/>
</dbReference>
<comment type="subcellular location">
    <subcellularLocation>
        <location evidence="1">Membrane</location>
        <topology evidence="1">Multi-pass membrane protein</topology>
    </subcellularLocation>
</comment>
<dbReference type="AlphaFoldDB" id="A0A4Z0HCS4"/>
<sequence>MLWAAAGVVTLGFLVALEIAARHYGLPGPMTNQAKEVIYAPKSGPLLYASMALMMLVLTWRQRFIALGAAVGIDLVFVLVRWAAGIKTTEGHPFGNGALWVMLGVAVIAITRRTGRERLLLLKGVALGLLLVAGRKTGDTWLLITAKTHPMVLDPYVATADHALGNPSWLVGRIVKATGPIGTHILDWVYIQLAVAAVAVSLYQLRHVARDRRFPSHHLVRTFLVIGLLGPGIYMIFPVVGPIFAYGPGATGTGGLHWAVADLWPHTPPPISTPHPVPYDALTPRNCMPSLHTAWATAIFIHSRKGPRILRFAGTFWLIATLGATLGFGYHYGADLLAGVVFTLTIEAALRAHVRGWDRSAIRMVAYGATVFAALLASYRYIPLEMAKHPWIFGPLLILAMSSVIYGYIRTTGQWERKTAPALQTEPQPEPV</sequence>
<dbReference type="Pfam" id="PF14378">
    <property type="entry name" value="PAP2_3"/>
    <property type="match status" value="1"/>
</dbReference>
<comment type="caution">
    <text evidence="8">The sequence shown here is derived from an EMBL/GenBank/DDBJ whole genome shotgun (WGS) entry which is preliminary data.</text>
</comment>
<evidence type="ECO:0000256" key="4">
    <source>
        <dbReference type="ARBA" id="ARBA00023136"/>
    </source>
</evidence>
<protein>
    <submittedName>
        <fullName evidence="8">Inositol phosphorylceramide synthase</fullName>
    </submittedName>
</protein>
<name>A0A4Z0HCS4_9ACTN</name>
<keyword evidence="9" id="KW-1185">Reference proteome</keyword>
<evidence type="ECO:0000313" key="8">
    <source>
        <dbReference type="EMBL" id="TGB15808.1"/>
    </source>
</evidence>
<feature type="transmembrane region" description="Helical" evidence="5">
    <location>
        <begin position="188"/>
        <end position="206"/>
    </location>
</feature>
<dbReference type="PANTHER" id="PTHR31310">
    <property type="match status" value="1"/>
</dbReference>
<evidence type="ECO:0000256" key="2">
    <source>
        <dbReference type="ARBA" id="ARBA00022692"/>
    </source>
</evidence>
<dbReference type="InterPro" id="IPR052185">
    <property type="entry name" value="IPC_Synthase-Related"/>
</dbReference>
<evidence type="ECO:0000259" key="7">
    <source>
        <dbReference type="Pfam" id="PF19356"/>
    </source>
</evidence>
<dbReference type="OrthoDB" id="4320234at2"/>
<dbReference type="InterPro" id="IPR026841">
    <property type="entry name" value="Aur1/Ipt1"/>
</dbReference>
<proteinExistence type="predicted"/>
<feature type="transmembrane region" description="Helical" evidence="5">
    <location>
        <begin position="64"/>
        <end position="82"/>
    </location>
</feature>
<feature type="transmembrane region" description="Helical" evidence="5">
    <location>
        <begin position="218"/>
        <end position="237"/>
    </location>
</feature>
<gene>
    <name evidence="8" type="ORF">E4099_06180</name>
</gene>
<dbReference type="EMBL" id="SRID01000034">
    <property type="protein sequence ID" value="TGB15808.1"/>
    <property type="molecule type" value="Genomic_DNA"/>
</dbReference>
<feature type="transmembrane region" description="Helical" evidence="5">
    <location>
        <begin position="361"/>
        <end position="379"/>
    </location>
</feature>
<keyword evidence="4 5" id="KW-0472">Membrane</keyword>
<feature type="domain" description="DUF5933" evidence="7">
    <location>
        <begin position="1"/>
        <end position="144"/>
    </location>
</feature>
<organism evidence="8 9">
    <name type="scientific">Streptomyces palmae</name>
    <dbReference type="NCBI Taxonomy" id="1701085"/>
    <lineage>
        <taxon>Bacteria</taxon>
        <taxon>Bacillati</taxon>
        <taxon>Actinomycetota</taxon>
        <taxon>Actinomycetes</taxon>
        <taxon>Kitasatosporales</taxon>
        <taxon>Streptomycetaceae</taxon>
        <taxon>Streptomyces</taxon>
    </lineage>
</organism>
<dbReference type="PANTHER" id="PTHR31310:SF7">
    <property type="entry name" value="PA-PHOSPHATASE RELATED-FAMILY PROTEIN DDB_G0268928"/>
    <property type="match status" value="1"/>
</dbReference>
<reference evidence="8 9" key="1">
    <citation type="submission" date="2019-03" db="EMBL/GenBank/DDBJ databases">
        <authorList>
            <person name="Gonzalez-Pimentel J.L."/>
        </authorList>
    </citation>
    <scope>NUCLEOTIDE SEQUENCE [LARGE SCALE GENOMIC DNA]</scope>
    <source>
        <strain evidence="8 9">JCM 31289</strain>
    </source>
</reference>
<dbReference type="Proteomes" id="UP000297948">
    <property type="component" value="Unassembled WGS sequence"/>
</dbReference>